<keyword evidence="2" id="KW-1185">Reference proteome</keyword>
<evidence type="ECO:0000313" key="2">
    <source>
        <dbReference type="Proteomes" id="UP001141434"/>
    </source>
</evidence>
<dbReference type="GeneID" id="81392395"/>
<evidence type="ECO:0000313" key="1">
    <source>
        <dbReference type="EMBL" id="KAJ5105298.1"/>
    </source>
</evidence>
<name>A0A9W9KH34_9EURO</name>
<reference evidence="1" key="2">
    <citation type="journal article" date="2023" name="IMA Fungus">
        <title>Comparative genomic study of the Penicillium genus elucidates a diverse pangenome and 15 lateral gene transfer events.</title>
        <authorList>
            <person name="Petersen C."/>
            <person name="Sorensen T."/>
            <person name="Nielsen M.R."/>
            <person name="Sondergaard T.E."/>
            <person name="Sorensen J.L."/>
            <person name="Fitzpatrick D.A."/>
            <person name="Frisvad J.C."/>
            <person name="Nielsen K.L."/>
        </authorList>
    </citation>
    <scope>NUCLEOTIDE SEQUENCE</scope>
    <source>
        <strain evidence="1">IBT 34128</strain>
    </source>
</reference>
<dbReference type="Proteomes" id="UP001141434">
    <property type="component" value="Unassembled WGS sequence"/>
</dbReference>
<comment type="caution">
    <text evidence="1">The sequence shown here is derived from an EMBL/GenBank/DDBJ whole genome shotgun (WGS) entry which is preliminary data.</text>
</comment>
<dbReference type="EMBL" id="JAPMSZ010000004">
    <property type="protein sequence ID" value="KAJ5105298.1"/>
    <property type="molecule type" value="Genomic_DNA"/>
</dbReference>
<gene>
    <name evidence="1" type="ORF">NUU61_002645</name>
</gene>
<reference evidence="1" key="1">
    <citation type="submission" date="2022-11" db="EMBL/GenBank/DDBJ databases">
        <authorList>
            <person name="Petersen C."/>
        </authorList>
    </citation>
    <scope>NUCLEOTIDE SEQUENCE</scope>
    <source>
        <strain evidence="1">IBT 34128</strain>
    </source>
</reference>
<dbReference type="AlphaFoldDB" id="A0A9W9KH34"/>
<accession>A0A9W9KH34</accession>
<organism evidence="1 2">
    <name type="scientific">Penicillium alfredii</name>
    <dbReference type="NCBI Taxonomy" id="1506179"/>
    <lineage>
        <taxon>Eukaryota</taxon>
        <taxon>Fungi</taxon>
        <taxon>Dikarya</taxon>
        <taxon>Ascomycota</taxon>
        <taxon>Pezizomycotina</taxon>
        <taxon>Eurotiomycetes</taxon>
        <taxon>Eurotiomycetidae</taxon>
        <taxon>Eurotiales</taxon>
        <taxon>Aspergillaceae</taxon>
        <taxon>Penicillium</taxon>
    </lineage>
</organism>
<proteinExistence type="predicted"/>
<dbReference type="RefSeq" id="XP_056514294.1">
    <property type="nucleotide sequence ID" value="XM_056653227.1"/>
</dbReference>
<protein>
    <submittedName>
        <fullName evidence="1">Uncharacterized protein</fullName>
    </submittedName>
</protein>
<sequence length="193" mass="21616">MPPITKFWLSTLKDKKSTDSPEFTQLLADILTLCSSYTNPDTASPRMHALYQDINNPAQLVMITGYPSQELNTEADKFYAAKYLPRMFEHVQHVWLKQLDIDVTTLHLDDDRLVVTHGTAPSTWKDGKSPGGLDVWQKTRQALDNENGARGVEILDNPVDADWLQVSTWDGGAQNAAKPEAGGVFYPRKVMGR</sequence>
<dbReference type="SUPFAM" id="SSF55909">
    <property type="entry name" value="Pentein"/>
    <property type="match status" value="1"/>
</dbReference>
<dbReference type="OrthoDB" id="4740316at2759"/>